<protein>
    <submittedName>
        <fullName evidence="1">Uncharacterized protein</fullName>
    </submittedName>
</protein>
<organism evidence="1 2">
    <name type="scientific">Streptomyces diastatochromogenes</name>
    <dbReference type="NCBI Taxonomy" id="42236"/>
    <lineage>
        <taxon>Bacteria</taxon>
        <taxon>Bacillati</taxon>
        <taxon>Actinomycetota</taxon>
        <taxon>Actinomycetes</taxon>
        <taxon>Kitasatosporales</taxon>
        <taxon>Streptomycetaceae</taxon>
        <taxon>Streptomyces</taxon>
    </lineage>
</organism>
<gene>
    <name evidence="1" type="ORF">BEK98_08665</name>
</gene>
<evidence type="ECO:0000313" key="2">
    <source>
        <dbReference type="Proteomes" id="UP000215483"/>
    </source>
</evidence>
<accession>A0A233SPU2</accession>
<name>A0A233SPU2_STRDA</name>
<dbReference type="AlphaFoldDB" id="A0A233SPU2"/>
<keyword evidence="2" id="KW-1185">Reference proteome</keyword>
<dbReference type="EMBL" id="MCGQ01000008">
    <property type="protein sequence ID" value="OXY97619.1"/>
    <property type="molecule type" value="Genomic_DNA"/>
</dbReference>
<reference evidence="1 2" key="1">
    <citation type="submission" date="2016-07" db="EMBL/GenBank/DDBJ databases">
        <title>Draft genome of Streptomyces diastatochromogenes.</title>
        <authorList>
            <person name="Podduturi R."/>
            <person name="Lukassen M.B."/>
            <person name="Clausen N."/>
            <person name="Nielsen J.L."/>
            <person name="Jorgensen N.O."/>
        </authorList>
    </citation>
    <scope>NUCLEOTIDE SEQUENCE [LARGE SCALE GENOMIC DNA]</scope>
    <source>
        <strain evidence="1 2">DSM 40608</strain>
    </source>
</reference>
<comment type="caution">
    <text evidence="1">The sequence shown here is derived from an EMBL/GenBank/DDBJ whole genome shotgun (WGS) entry which is preliminary data.</text>
</comment>
<dbReference type="Proteomes" id="UP000215483">
    <property type="component" value="Unassembled WGS sequence"/>
</dbReference>
<proteinExistence type="predicted"/>
<sequence length="156" mass="16588">MASRGWTRWGLFALVGALPVLVLGWLAVVVVRFATSDYPLGGGPEKVPCAEALDFGGAKLPEGAYDTECTVQAWMDTDYEATFRMPRAGVRDWLTGTYPKGPAPGTELCDESADLCLNLDSDEHAPPAGVDANAVVVNVTYEGPDTARVSFSAFTV</sequence>
<evidence type="ECO:0000313" key="1">
    <source>
        <dbReference type="EMBL" id="OXY97619.1"/>
    </source>
</evidence>